<dbReference type="PANTHER" id="PTHR12560">
    <property type="entry name" value="LONGEVITY ASSURANCE FACTOR 1 LAG1"/>
    <property type="match status" value="1"/>
</dbReference>
<reference evidence="13 14" key="1">
    <citation type="journal article" date="2020" name="ISME J.">
        <title>Uncovering the hidden diversity of litter-decomposition mechanisms in mushroom-forming fungi.</title>
        <authorList>
            <person name="Floudas D."/>
            <person name="Bentzer J."/>
            <person name="Ahren D."/>
            <person name="Johansson T."/>
            <person name="Persson P."/>
            <person name="Tunlid A."/>
        </authorList>
    </citation>
    <scope>NUCLEOTIDE SEQUENCE [LARGE SCALE GENOMIC DNA]</scope>
    <source>
        <strain evidence="13 14">CBS 101986</strain>
    </source>
</reference>
<evidence type="ECO:0000256" key="10">
    <source>
        <dbReference type="SAM" id="MobiDB-lite"/>
    </source>
</evidence>
<evidence type="ECO:0000256" key="5">
    <source>
        <dbReference type="ARBA" id="ARBA00022824"/>
    </source>
</evidence>
<feature type="region of interest" description="Disordered" evidence="10">
    <location>
        <begin position="1"/>
        <end position="30"/>
    </location>
</feature>
<evidence type="ECO:0000256" key="11">
    <source>
        <dbReference type="SAM" id="Phobius"/>
    </source>
</evidence>
<dbReference type="GO" id="GO:0005789">
    <property type="term" value="C:endoplasmic reticulum membrane"/>
    <property type="evidence" value="ECO:0007669"/>
    <property type="project" value="UniProtKB-SubCell"/>
</dbReference>
<keyword evidence="14" id="KW-1185">Reference proteome</keyword>
<accession>A0A8H5F3I6</accession>
<dbReference type="PANTHER" id="PTHR12560:SF11">
    <property type="entry name" value="CERAMIDE SYNTHASE LAC1-RELATED"/>
    <property type="match status" value="1"/>
</dbReference>
<evidence type="ECO:0000256" key="7">
    <source>
        <dbReference type="ARBA" id="ARBA00023136"/>
    </source>
</evidence>
<proteinExistence type="inferred from homology"/>
<evidence type="ECO:0000256" key="6">
    <source>
        <dbReference type="ARBA" id="ARBA00022989"/>
    </source>
</evidence>
<dbReference type="InterPro" id="IPR006634">
    <property type="entry name" value="TLC-dom"/>
</dbReference>
<feature type="compositionally biased region" description="Acidic residues" evidence="10">
    <location>
        <begin position="393"/>
        <end position="402"/>
    </location>
</feature>
<evidence type="ECO:0000256" key="4">
    <source>
        <dbReference type="ARBA" id="ARBA00022692"/>
    </source>
</evidence>
<dbReference type="Proteomes" id="UP000567179">
    <property type="component" value="Unassembled WGS sequence"/>
</dbReference>
<evidence type="ECO:0000313" key="13">
    <source>
        <dbReference type="EMBL" id="KAF5322364.1"/>
    </source>
</evidence>
<sequence>MSSGRPRKRAADIRVPTQDEKNHHLTGPFLPQTPLGSAYPSRSSSPAISPSFATLQAQRSPWVRWAVDPVLAFKILLLPLVLYANWEILAPYVHPGVENPFSKVFLLDGYIPSSSPDDPRFRKSYWDLAFISYYVVFFSFVRQALAYKVSFPLARYFGLRKEAKIDRYAEQAYAFVYFAVSGAFGYYVITLLPINWYNSPEYWKDYPYWDIKPQVKRYYLMQFAYWWQQLIVLVLGLEKPRKDYAELVAHHFVTLWLVGWSYLINFTPIGVSVFVSMDIPDTFLAFSKMLNYMQWNTAKVYAFAAFFAVWTYFRHYLNLWILWSVWNEFELVPASARFWRPEEGVFLAPWMQWQVFAPLAILQGLNLFWYHLMVKILWRGIVAKEVDDHRSDDEDDGEDDDTTSTKDD</sequence>
<evidence type="ECO:0000256" key="9">
    <source>
        <dbReference type="PROSITE-ProRule" id="PRU00205"/>
    </source>
</evidence>
<dbReference type="GO" id="GO:0046513">
    <property type="term" value="P:ceramide biosynthetic process"/>
    <property type="evidence" value="ECO:0007669"/>
    <property type="project" value="InterPro"/>
</dbReference>
<feature type="transmembrane region" description="Helical" evidence="11">
    <location>
        <begin position="65"/>
        <end position="86"/>
    </location>
</feature>
<dbReference type="PROSITE" id="PS50922">
    <property type="entry name" value="TLC"/>
    <property type="match status" value="1"/>
</dbReference>
<evidence type="ECO:0000259" key="12">
    <source>
        <dbReference type="PROSITE" id="PS50922"/>
    </source>
</evidence>
<evidence type="ECO:0000256" key="8">
    <source>
        <dbReference type="ARBA" id="ARBA00023180"/>
    </source>
</evidence>
<name>A0A8H5F3I6_9AGAR</name>
<comment type="similarity">
    <text evidence="2">Belongs to the sphingosine N-acyltransferase family.</text>
</comment>
<evidence type="ECO:0000256" key="1">
    <source>
        <dbReference type="ARBA" id="ARBA00004477"/>
    </source>
</evidence>
<keyword evidence="4 9" id="KW-0812">Transmembrane</keyword>
<feature type="transmembrane region" description="Helical" evidence="11">
    <location>
        <begin position="244"/>
        <end position="263"/>
    </location>
</feature>
<feature type="region of interest" description="Disordered" evidence="10">
    <location>
        <begin position="388"/>
        <end position="408"/>
    </location>
</feature>
<dbReference type="AlphaFoldDB" id="A0A8H5F3I6"/>
<keyword evidence="6 11" id="KW-1133">Transmembrane helix</keyword>
<comment type="caution">
    <text evidence="13">The sequence shown here is derived from an EMBL/GenBank/DDBJ whole genome shotgun (WGS) entry which is preliminary data.</text>
</comment>
<gene>
    <name evidence="13" type="ORF">D9619_000790</name>
</gene>
<feature type="compositionally biased region" description="Basic and acidic residues" evidence="10">
    <location>
        <begin position="9"/>
        <end position="23"/>
    </location>
</feature>
<evidence type="ECO:0000313" key="14">
    <source>
        <dbReference type="Proteomes" id="UP000567179"/>
    </source>
</evidence>
<dbReference type="SMART" id="SM00724">
    <property type="entry name" value="TLC"/>
    <property type="match status" value="1"/>
</dbReference>
<dbReference type="EMBL" id="JAACJJ010000028">
    <property type="protein sequence ID" value="KAF5322364.1"/>
    <property type="molecule type" value="Genomic_DNA"/>
</dbReference>
<keyword evidence="3" id="KW-0808">Transferase</keyword>
<dbReference type="OrthoDB" id="3053196at2759"/>
<feature type="transmembrane region" description="Helical" evidence="11">
    <location>
        <begin position="172"/>
        <end position="197"/>
    </location>
</feature>
<feature type="domain" description="TLC" evidence="12">
    <location>
        <begin position="163"/>
        <end position="382"/>
    </location>
</feature>
<evidence type="ECO:0000256" key="3">
    <source>
        <dbReference type="ARBA" id="ARBA00022679"/>
    </source>
</evidence>
<keyword evidence="5" id="KW-0256">Endoplasmic reticulum</keyword>
<keyword evidence="7 9" id="KW-0472">Membrane</keyword>
<protein>
    <recommendedName>
        <fullName evidence="12">TLC domain-containing protein</fullName>
    </recommendedName>
</protein>
<dbReference type="Pfam" id="PF03798">
    <property type="entry name" value="TRAM_LAG1_CLN8"/>
    <property type="match status" value="1"/>
</dbReference>
<dbReference type="GO" id="GO:0050291">
    <property type="term" value="F:sphingosine N-acyltransferase activity"/>
    <property type="evidence" value="ECO:0007669"/>
    <property type="project" value="InterPro"/>
</dbReference>
<dbReference type="InterPro" id="IPR016439">
    <property type="entry name" value="Lag1/Lac1-like"/>
</dbReference>
<feature type="transmembrane region" description="Helical" evidence="11">
    <location>
        <begin position="298"/>
        <end position="317"/>
    </location>
</feature>
<feature type="transmembrane region" description="Helical" evidence="11">
    <location>
        <begin position="350"/>
        <end position="370"/>
    </location>
</feature>
<evidence type="ECO:0000256" key="2">
    <source>
        <dbReference type="ARBA" id="ARBA00009808"/>
    </source>
</evidence>
<organism evidence="13 14">
    <name type="scientific">Psilocybe cf. subviscida</name>
    <dbReference type="NCBI Taxonomy" id="2480587"/>
    <lineage>
        <taxon>Eukaryota</taxon>
        <taxon>Fungi</taxon>
        <taxon>Dikarya</taxon>
        <taxon>Basidiomycota</taxon>
        <taxon>Agaricomycotina</taxon>
        <taxon>Agaricomycetes</taxon>
        <taxon>Agaricomycetidae</taxon>
        <taxon>Agaricales</taxon>
        <taxon>Agaricineae</taxon>
        <taxon>Strophariaceae</taxon>
        <taxon>Psilocybe</taxon>
    </lineage>
</organism>
<keyword evidence="8" id="KW-0325">Glycoprotein</keyword>
<comment type="subcellular location">
    <subcellularLocation>
        <location evidence="1">Endoplasmic reticulum membrane</location>
        <topology evidence="1">Multi-pass membrane protein</topology>
    </subcellularLocation>
</comment>
<feature type="transmembrane region" description="Helical" evidence="11">
    <location>
        <begin position="131"/>
        <end position="151"/>
    </location>
</feature>